<evidence type="ECO:0000259" key="1">
    <source>
        <dbReference type="Pfam" id="PF13966"/>
    </source>
</evidence>
<dbReference type="EMBL" id="GEDG01024538">
    <property type="protein sequence ID" value="JAP15895.1"/>
    <property type="molecule type" value="Transcribed_RNA"/>
</dbReference>
<accession>A0A0V0H785</accession>
<protein>
    <submittedName>
        <fullName evidence="2">Putative ovule protein</fullName>
    </submittedName>
</protein>
<dbReference type="AlphaFoldDB" id="A0A0V0H785"/>
<feature type="domain" description="Reverse transcriptase zinc-binding" evidence="1">
    <location>
        <begin position="10"/>
        <end position="74"/>
    </location>
</feature>
<dbReference type="InterPro" id="IPR026960">
    <property type="entry name" value="RVT-Znf"/>
</dbReference>
<evidence type="ECO:0000313" key="2">
    <source>
        <dbReference type="EMBL" id="JAP15895.1"/>
    </source>
</evidence>
<name>A0A0V0H785_SOLCH</name>
<reference evidence="2" key="1">
    <citation type="submission" date="2015-12" db="EMBL/GenBank/DDBJ databases">
        <title>Gene expression during late stages of embryo sac development: a critical building block for successful pollen-pistil interactions.</title>
        <authorList>
            <person name="Liu Y."/>
            <person name="Joly V."/>
            <person name="Sabar M."/>
            <person name="Matton D.P."/>
        </authorList>
    </citation>
    <scope>NUCLEOTIDE SEQUENCE</scope>
</reference>
<sequence length="82" mass="9697">MNNNQSLTVVWSWKVKIPLKVSCFTWPVIRRARFTSEVLQRKGLQICSRCYMCGQETNVNDHQFLHCKTDVNLWNMFLCMLG</sequence>
<dbReference type="Pfam" id="PF13966">
    <property type="entry name" value="zf-RVT"/>
    <property type="match status" value="1"/>
</dbReference>
<proteinExistence type="predicted"/>
<organism evidence="2">
    <name type="scientific">Solanum chacoense</name>
    <name type="common">Chaco potato</name>
    <dbReference type="NCBI Taxonomy" id="4108"/>
    <lineage>
        <taxon>Eukaryota</taxon>
        <taxon>Viridiplantae</taxon>
        <taxon>Streptophyta</taxon>
        <taxon>Embryophyta</taxon>
        <taxon>Tracheophyta</taxon>
        <taxon>Spermatophyta</taxon>
        <taxon>Magnoliopsida</taxon>
        <taxon>eudicotyledons</taxon>
        <taxon>Gunneridae</taxon>
        <taxon>Pentapetalae</taxon>
        <taxon>asterids</taxon>
        <taxon>lamiids</taxon>
        <taxon>Solanales</taxon>
        <taxon>Solanaceae</taxon>
        <taxon>Solanoideae</taxon>
        <taxon>Solaneae</taxon>
        <taxon>Solanum</taxon>
    </lineage>
</organism>